<comment type="caution">
    <text evidence="1">The sequence shown here is derived from an EMBL/GenBank/DDBJ whole genome shotgun (WGS) entry which is preliminary data.</text>
</comment>
<evidence type="ECO:0000313" key="1">
    <source>
        <dbReference type="EMBL" id="CAJ0937505.1"/>
    </source>
</evidence>
<keyword evidence="2" id="KW-1185">Reference proteome</keyword>
<organism evidence="1 2">
    <name type="scientific">Ranitomeya imitator</name>
    <name type="common">mimic poison frog</name>
    <dbReference type="NCBI Taxonomy" id="111125"/>
    <lineage>
        <taxon>Eukaryota</taxon>
        <taxon>Metazoa</taxon>
        <taxon>Chordata</taxon>
        <taxon>Craniata</taxon>
        <taxon>Vertebrata</taxon>
        <taxon>Euteleostomi</taxon>
        <taxon>Amphibia</taxon>
        <taxon>Batrachia</taxon>
        <taxon>Anura</taxon>
        <taxon>Neobatrachia</taxon>
        <taxon>Hyloidea</taxon>
        <taxon>Dendrobatidae</taxon>
        <taxon>Dendrobatinae</taxon>
        <taxon>Ranitomeya</taxon>
    </lineage>
</organism>
<protein>
    <submittedName>
        <fullName evidence="1">Uncharacterized protein</fullName>
    </submittedName>
</protein>
<accession>A0ABN9LAP2</accession>
<name>A0ABN9LAP2_9NEOB</name>
<evidence type="ECO:0000313" key="2">
    <source>
        <dbReference type="Proteomes" id="UP001176940"/>
    </source>
</evidence>
<proteinExistence type="predicted"/>
<reference evidence="1" key="1">
    <citation type="submission" date="2023-07" db="EMBL/GenBank/DDBJ databases">
        <authorList>
            <person name="Stuckert A."/>
        </authorList>
    </citation>
    <scope>NUCLEOTIDE SEQUENCE</scope>
</reference>
<sequence>MVIWDPLECLEKSGSKECLGSQDQKEIKVCKELQELLGCLDKKDLWEKWVCQVQLDQRENMVFTALLVFRVLLESKVKKDLKVKKVYLALAYQDLLAQRAMLELMVFKVSQVKGETKVTLVFPECLDYQDQKDHRALQGFQVTRVCLERKEKRASLDKMVFQDQKDNQVNVELRVHLAPLVKKENLDMMGFREHQGKRVNQVYLGEAFLDTLGNAERKVSKGMLDFLVHLEHLASLVLKVI</sequence>
<dbReference type="EMBL" id="CAUEEQ010013522">
    <property type="protein sequence ID" value="CAJ0937505.1"/>
    <property type="molecule type" value="Genomic_DNA"/>
</dbReference>
<dbReference type="Proteomes" id="UP001176940">
    <property type="component" value="Unassembled WGS sequence"/>
</dbReference>
<gene>
    <name evidence="1" type="ORF">RIMI_LOCUS7216075</name>
</gene>